<proteinExistence type="predicted"/>
<keyword evidence="2" id="KW-1185">Reference proteome</keyword>
<evidence type="ECO:0000313" key="1">
    <source>
        <dbReference type="EMBL" id="QZE13623.1"/>
    </source>
</evidence>
<reference evidence="1" key="1">
    <citation type="submission" date="2021-08" db="EMBL/GenBank/DDBJ databases">
        <title>Novel anaerobic bacterium isolated from sea squirt in East Sea, Republic of Korea.</title>
        <authorList>
            <person name="Nguyen T.H."/>
            <person name="Li Z."/>
            <person name="Lee Y.-J."/>
            <person name="Ko J."/>
            <person name="Kim S.-G."/>
        </authorList>
    </citation>
    <scope>NUCLEOTIDE SEQUENCE</scope>
    <source>
        <strain evidence="1">KCTC 25031</strain>
    </source>
</reference>
<evidence type="ECO:0000313" key="2">
    <source>
        <dbReference type="Proteomes" id="UP000826212"/>
    </source>
</evidence>
<sequence length="90" mass="10209">MNKTELIKKVSEETGMTIKDTKKTVETFLNATMETLKNEDRLIIAGFGSFYTIDREAREVRNPATGKPVKVEAKRIVRFKAGQDFGNKIN</sequence>
<organism evidence="1 2">
    <name type="scientific">Halosquirtibacter laminarini</name>
    <dbReference type="NCBI Taxonomy" id="3374600"/>
    <lineage>
        <taxon>Bacteria</taxon>
        <taxon>Pseudomonadati</taxon>
        <taxon>Bacteroidota</taxon>
        <taxon>Bacteroidia</taxon>
        <taxon>Marinilabiliales</taxon>
        <taxon>Prolixibacteraceae</taxon>
        <taxon>Halosquirtibacter</taxon>
    </lineage>
</organism>
<accession>A0AC61NDL1</accession>
<name>A0AC61NDL1_9BACT</name>
<dbReference type="Proteomes" id="UP000826212">
    <property type="component" value="Chromosome"/>
</dbReference>
<gene>
    <name evidence="1" type="ORF">K4L44_13735</name>
</gene>
<dbReference type="EMBL" id="CP081303">
    <property type="protein sequence ID" value="QZE13623.1"/>
    <property type="molecule type" value="Genomic_DNA"/>
</dbReference>
<protein>
    <submittedName>
        <fullName evidence="1">HU family DNA-binding protein</fullName>
    </submittedName>
</protein>
<keyword evidence="1" id="KW-0238">DNA-binding</keyword>